<reference evidence="8" key="1">
    <citation type="submission" date="2024-04" db="EMBL/GenBank/DDBJ databases">
        <authorList>
            <person name="Shaw F."/>
            <person name="Minotto A."/>
        </authorList>
    </citation>
    <scope>NUCLEOTIDE SEQUENCE [LARGE SCALE GENOMIC DNA]</scope>
</reference>
<feature type="domain" description="Pre-rRNA-processing protein RIX1 N-terminal" evidence="6">
    <location>
        <begin position="8"/>
        <end position="191"/>
    </location>
</feature>
<organism evidence="7 8">
    <name type="scientific">Somion occarium</name>
    <dbReference type="NCBI Taxonomy" id="3059160"/>
    <lineage>
        <taxon>Eukaryota</taxon>
        <taxon>Fungi</taxon>
        <taxon>Dikarya</taxon>
        <taxon>Basidiomycota</taxon>
        <taxon>Agaricomycotina</taxon>
        <taxon>Agaricomycetes</taxon>
        <taxon>Polyporales</taxon>
        <taxon>Cerrenaceae</taxon>
        <taxon>Somion</taxon>
    </lineage>
</organism>
<evidence type="ECO:0000256" key="2">
    <source>
        <dbReference type="ARBA" id="ARBA00010511"/>
    </source>
</evidence>
<evidence type="ECO:0000256" key="4">
    <source>
        <dbReference type="ARBA" id="ARBA00023242"/>
    </source>
</evidence>
<feature type="region of interest" description="Disordered" evidence="5">
    <location>
        <begin position="422"/>
        <end position="441"/>
    </location>
</feature>
<keyword evidence="4" id="KW-0539">Nucleus</keyword>
<dbReference type="SUPFAM" id="SSF48371">
    <property type="entry name" value="ARM repeat"/>
    <property type="match status" value="1"/>
</dbReference>
<dbReference type="InterPro" id="IPR011989">
    <property type="entry name" value="ARM-like"/>
</dbReference>
<dbReference type="Proteomes" id="UP001497453">
    <property type="component" value="Chromosome 2"/>
</dbReference>
<name>A0ABP1D2M5_9APHY</name>
<feature type="compositionally biased region" description="Low complexity" evidence="5">
    <location>
        <begin position="698"/>
        <end position="717"/>
    </location>
</feature>
<evidence type="ECO:0000256" key="1">
    <source>
        <dbReference type="ARBA" id="ARBA00004123"/>
    </source>
</evidence>
<dbReference type="EMBL" id="OZ037945">
    <property type="protein sequence ID" value="CAL1701174.1"/>
    <property type="molecule type" value="Genomic_DNA"/>
</dbReference>
<keyword evidence="8" id="KW-1185">Reference proteome</keyword>
<feature type="compositionally biased region" description="Acidic residues" evidence="5">
    <location>
        <begin position="728"/>
        <end position="748"/>
    </location>
</feature>
<comment type="subcellular location">
    <subcellularLocation>
        <location evidence="1">Nucleus</location>
    </subcellularLocation>
</comment>
<evidence type="ECO:0000259" key="6">
    <source>
        <dbReference type="Pfam" id="PF08167"/>
    </source>
</evidence>
<evidence type="ECO:0000256" key="5">
    <source>
        <dbReference type="SAM" id="MobiDB-lite"/>
    </source>
</evidence>
<dbReference type="InterPro" id="IPR016024">
    <property type="entry name" value="ARM-type_fold"/>
</dbReference>
<evidence type="ECO:0000256" key="3">
    <source>
        <dbReference type="ARBA" id="ARBA00021502"/>
    </source>
</evidence>
<dbReference type="Pfam" id="PF08167">
    <property type="entry name" value="RIX1"/>
    <property type="match status" value="1"/>
</dbReference>
<accession>A0ABP1D2M5</accession>
<feature type="region of interest" description="Disordered" evidence="5">
    <location>
        <begin position="675"/>
        <end position="748"/>
    </location>
</feature>
<comment type="similarity">
    <text evidence="2">Belongs to the RIX1/PELP1 family.</text>
</comment>
<sequence length="748" mass="80927">MESVHPLKSLLQFQLASDAQAVVHLPYILTVLQADDLRPSENIHKWTTRLNALIFSKDGGARWAGLSLALQTASFSQSIMLEYAQSWVGAALPMLSKKEPLPTLKAAIRLLRRIFTSATDVPEFQRQVSTPNVPKFSQALISLGDKTEDEELKILCLDTLAHLVPLYPTLHRSLHAALSSSAIKFLNGATPQPTSSRLLSSASRLNALLHYTGGKVGAATQWRKAVDDAILFTWGSFMSIRTTFPAPGNPDVFAPQPVFNQDPIVNIPLNVDRLRAAVVVLCDLMHTSNPRAVVLPIGPLVRLCVALIRCTPDEKIEGHVDPVIHTMELSAIPHIQKLGCDLVRALAFCTHQHLTPHMSQLLFYLVHQLEKQYPSQERLPFLQATASLVHNCAPPHDPLLHSRVTRAVLPFINHLLATQAEVQRDTDTTTSGSKSKRGKKRAKGYEGDEVFSVNRSIICPTKSDGDVVLATLELLQLILRNGLLTPAVQSIATRVLLSIYVGLPQTPPVHISLDTSLHGRILEKVSRICAEFAAGTTSTMSKSLGLVLGTSLQSPTSSGVTRELELLLHPRAPPLVRSLPHIETLSLFQAEESQEEQEARHTLQIGVPGELAAATQEPDVAMDIQLISSSHIAPPTNHVVPVTVPTVPSGPSMSVVQAPPRAALQVIQPAVPAPAVTPSTASFQPPPTSASIPKANDSSLTRSSANTSTTASIAQATPPVSSSRMVVDDEDEDEPMPTIDVESDSELE</sequence>
<dbReference type="PANTHER" id="PTHR34105:SF1">
    <property type="entry name" value="PROLINE-, GLUTAMIC ACID- AND LEUCINE-RICH PROTEIN 1"/>
    <property type="match status" value="1"/>
</dbReference>
<evidence type="ECO:0000313" key="8">
    <source>
        <dbReference type="Proteomes" id="UP001497453"/>
    </source>
</evidence>
<evidence type="ECO:0000313" key="7">
    <source>
        <dbReference type="EMBL" id="CAL1701174.1"/>
    </source>
</evidence>
<dbReference type="PANTHER" id="PTHR34105">
    <property type="entry name" value="PROLINE-, GLUTAMIC ACID- AND LEUCINE-RICH PROTEIN 1"/>
    <property type="match status" value="1"/>
</dbReference>
<protein>
    <recommendedName>
        <fullName evidence="3">Pre-rRNA-processing protein RIX1</fullName>
    </recommendedName>
</protein>
<dbReference type="Gene3D" id="1.25.10.10">
    <property type="entry name" value="Leucine-rich Repeat Variant"/>
    <property type="match status" value="1"/>
</dbReference>
<proteinExistence type="inferred from homology"/>
<dbReference type="InterPro" id="IPR012583">
    <property type="entry name" value="RIX1_N"/>
</dbReference>
<gene>
    <name evidence="7" type="ORF">GFSPODELE1_LOCUS3459</name>
</gene>